<evidence type="ECO:0000313" key="1">
    <source>
        <dbReference type="EMBL" id="KAL3952363.1"/>
    </source>
</evidence>
<comment type="caution">
    <text evidence="1">The sequence shown here is derived from an EMBL/GenBank/DDBJ whole genome shotgun (WGS) entry which is preliminary data.</text>
</comment>
<accession>A0ACC4D8E9</accession>
<dbReference type="EMBL" id="JBGNUJ010000012">
    <property type="protein sequence ID" value="KAL3952363.1"/>
    <property type="molecule type" value="Genomic_DNA"/>
</dbReference>
<sequence length="243" mass="25324">MLASIKGVGRTGRNAAERRRGVPIGTDYRQTDARSIAAHSDAGITYRRVPGLARPQDTAEGREAWRREDGEAKEAQGARRPALKWEGTRSRESQEYKVEEGGGGRAIYTDTPVMEGHGRGQANGGKGALPDWDATIPGGCNSVFQTTLTPESKRFLICELAGYLLAGTVPRRSGLCDWPAQLPDPHRPILLARVLLASEISGAVLAGTSPADTSPAGTSPAGTSPAGTSPAGTSPAGTSPAGK</sequence>
<evidence type="ECO:0000313" key="2">
    <source>
        <dbReference type="Proteomes" id="UP001638806"/>
    </source>
</evidence>
<protein>
    <submittedName>
        <fullName evidence="1">Uncharacterized protein</fullName>
    </submittedName>
</protein>
<dbReference type="Proteomes" id="UP001638806">
    <property type="component" value="Unassembled WGS sequence"/>
</dbReference>
<keyword evidence="2" id="KW-1185">Reference proteome</keyword>
<gene>
    <name evidence="1" type="ORF">ACCO45_012306</name>
</gene>
<reference evidence="1" key="1">
    <citation type="submission" date="2024-12" db="EMBL/GenBank/DDBJ databases">
        <title>Comparative genomics and development of molecular markers within Purpureocillium lilacinum and among Purpureocillium species.</title>
        <authorList>
            <person name="Yeh Z.-Y."/>
            <person name="Ni N.-T."/>
            <person name="Lo P.-H."/>
            <person name="Mushyakhwo K."/>
            <person name="Lin C.-F."/>
            <person name="Nai Y.-S."/>
        </authorList>
    </citation>
    <scope>NUCLEOTIDE SEQUENCE</scope>
    <source>
        <strain evidence="1">NCHU-NPUST-175</strain>
    </source>
</reference>
<organism evidence="1 2">
    <name type="scientific">Purpureocillium lilacinum</name>
    <name type="common">Paecilomyces lilacinus</name>
    <dbReference type="NCBI Taxonomy" id="33203"/>
    <lineage>
        <taxon>Eukaryota</taxon>
        <taxon>Fungi</taxon>
        <taxon>Dikarya</taxon>
        <taxon>Ascomycota</taxon>
        <taxon>Pezizomycotina</taxon>
        <taxon>Sordariomycetes</taxon>
        <taxon>Hypocreomycetidae</taxon>
        <taxon>Hypocreales</taxon>
        <taxon>Ophiocordycipitaceae</taxon>
        <taxon>Purpureocillium</taxon>
    </lineage>
</organism>
<name>A0ACC4D8E9_PURLI</name>
<proteinExistence type="predicted"/>